<evidence type="ECO:0000259" key="1">
    <source>
        <dbReference type="Pfam" id="PF00646"/>
    </source>
</evidence>
<proteinExistence type="predicted"/>
<dbReference type="Gene3D" id="3.80.10.10">
    <property type="entry name" value="Ribonuclease Inhibitor"/>
    <property type="match status" value="1"/>
</dbReference>
<evidence type="ECO:0000259" key="2">
    <source>
        <dbReference type="Pfam" id="PF23622"/>
    </source>
</evidence>
<dbReference type="PANTHER" id="PTHR31900">
    <property type="entry name" value="F-BOX/RNI SUPERFAMILY PROTEIN-RELATED"/>
    <property type="match status" value="1"/>
</dbReference>
<dbReference type="Pfam" id="PF23622">
    <property type="entry name" value="LRR_At1g61320_AtMIF1"/>
    <property type="match status" value="1"/>
</dbReference>
<dbReference type="PANTHER" id="PTHR31900:SF30">
    <property type="entry name" value="SUPERFAMILY PROTEIN, PUTATIVE-RELATED"/>
    <property type="match status" value="1"/>
</dbReference>
<name>A0A9P0YU23_CUSEU</name>
<dbReference type="SUPFAM" id="SSF81383">
    <property type="entry name" value="F-box domain"/>
    <property type="match status" value="1"/>
</dbReference>
<accession>A0A9P0YU23</accession>
<dbReference type="InterPro" id="IPR032675">
    <property type="entry name" value="LRR_dom_sf"/>
</dbReference>
<dbReference type="Proteomes" id="UP001152484">
    <property type="component" value="Unassembled WGS sequence"/>
</dbReference>
<organism evidence="3 4">
    <name type="scientific">Cuscuta europaea</name>
    <name type="common">European dodder</name>
    <dbReference type="NCBI Taxonomy" id="41803"/>
    <lineage>
        <taxon>Eukaryota</taxon>
        <taxon>Viridiplantae</taxon>
        <taxon>Streptophyta</taxon>
        <taxon>Embryophyta</taxon>
        <taxon>Tracheophyta</taxon>
        <taxon>Spermatophyta</taxon>
        <taxon>Magnoliopsida</taxon>
        <taxon>eudicotyledons</taxon>
        <taxon>Gunneridae</taxon>
        <taxon>Pentapetalae</taxon>
        <taxon>asterids</taxon>
        <taxon>lamiids</taxon>
        <taxon>Solanales</taxon>
        <taxon>Convolvulaceae</taxon>
        <taxon>Cuscuteae</taxon>
        <taxon>Cuscuta</taxon>
        <taxon>Cuscuta subgen. Cuscuta</taxon>
    </lineage>
</organism>
<feature type="domain" description="F-box" evidence="1">
    <location>
        <begin position="18"/>
        <end position="52"/>
    </location>
</feature>
<dbReference type="InterPro" id="IPR050232">
    <property type="entry name" value="FBL13/AtMIF1-like"/>
</dbReference>
<evidence type="ECO:0000313" key="4">
    <source>
        <dbReference type="Proteomes" id="UP001152484"/>
    </source>
</evidence>
<sequence length="418" mass="48255">MLQPLPQEQTIMAETDRISQLPADIVDNILGFLPIEDAAKTVVLSTNWGGIWPNLTQLCFAPHFFRRLKNRYSTKHAAFYVITKILLQHQGPTIRKFEVDYYDSKTETVKSRSYDIDQWLLLVTRKGVEEIKLHLGSQEYRLPDCVLSCRTLKSLDLDSLLVRPLRSTYMLPNVASLRFRSINLDFFSDLVLDVPSLENLSCEECYEMFHLHIIAKSICSLNIRYCSGRELDSFIPVNMDLRSIRTLHLDSHSLQNFVDDCSRTGLPLRSPALNVEDLNLSDFCFKEETQASPLIRLLHICPNLIKLHISLWCPVTWRCDSTYDDEKDIPSVAEVDRRLPELRSVAQRHKRLVTLKLILFKGFWCEMLFIKELLAALPSLQEVIIGHSNDMDSKRKCEVMERVLHFPRASTEANVTCI</sequence>
<gene>
    <name evidence="3" type="ORF">CEURO_LOCUS5443</name>
</gene>
<comment type="caution">
    <text evidence="3">The sequence shown here is derived from an EMBL/GenBank/DDBJ whole genome shotgun (WGS) entry which is preliminary data.</text>
</comment>
<feature type="domain" description="At1g61320/AtMIF1 LRR" evidence="2">
    <location>
        <begin position="85"/>
        <end position="228"/>
    </location>
</feature>
<dbReference type="OrthoDB" id="1274461at2759"/>
<dbReference type="EMBL" id="CAMAPE010000009">
    <property type="protein sequence ID" value="CAH9075005.1"/>
    <property type="molecule type" value="Genomic_DNA"/>
</dbReference>
<keyword evidence="4" id="KW-1185">Reference proteome</keyword>
<evidence type="ECO:0000313" key="3">
    <source>
        <dbReference type="EMBL" id="CAH9075005.1"/>
    </source>
</evidence>
<dbReference type="SUPFAM" id="SSF52047">
    <property type="entry name" value="RNI-like"/>
    <property type="match status" value="1"/>
</dbReference>
<evidence type="ECO:0008006" key="5">
    <source>
        <dbReference type="Google" id="ProtNLM"/>
    </source>
</evidence>
<protein>
    <recommendedName>
        <fullName evidence="5">F-box domain-containing protein</fullName>
    </recommendedName>
</protein>
<dbReference type="Pfam" id="PF00646">
    <property type="entry name" value="F-box"/>
    <property type="match status" value="1"/>
</dbReference>
<dbReference type="InterPro" id="IPR036047">
    <property type="entry name" value="F-box-like_dom_sf"/>
</dbReference>
<dbReference type="AlphaFoldDB" id="A0A9P0YU23"/>
<reference evidence="3" key="1">
    <citation type="submission" date="2022-07" db="EMBL/GenBank/DDBJ databases">
        <authorList>
            <person name="Macas J."/>
            <person name="Novak P."/>
            <person name="Neumann P."/>
        </authorList>
    </citation>
    <scope>NUCLEOTIDE SEQUENCE</scope>
</reference>
<dbReference type="InterPro" id="IPR001810">
    <property type="entry name" value="F-box_dom"/>
</dbReference>
<dbReference type="InterPro" id="IPR055357">
    <property type="entry name" value="LRR_At1g61320_AtMIF1"/>
</dbReference>